<evidence type="ECO:0000256" key="1">
    <source>
        <dbReference type="ARBA" id="ARBA00004370"/>
    </source>
</evidence>
<comment type="caution">
    <text evidence="12">The sequence shown here is derived from an EMBL/GenBank/DDBJ whole genome shotgun (WGS) entry which is preliminary data.</text>
</comment>
<dbReference type="OrthoDB" id="289228at2759"/>
<dbReference type="InterPro" id="IPR006571">
    <property type="entry name" value="TLDc_dom"/>
</dbReference>
<keyword evidence="4" id="KW-0963">Cytoplasm</keyword>
<reference evidence="12 13" key="1">
    <citation type="submission" date="2017-03" db="EMBL/GenBank/DDBJ databases">
        <title>An alternative strategy for trypanosome survival in the mammalian bloodstream revealed through genome and transcriptome analysis of the ubiquitous bovine parasite Trypanosoma (Megatrypanum) theileri.</title>
        <authorList>
            <person name="Kelly S."/>
            <person name="Ivens A."/>
            <person name="Mott A."/>
            <person name="O'Neill E."/>
            <person name="Emms D."/>
            <person name="Macleod O."/>
            <person name="Voorheis P."/>
            <person name="Matthews J."/>
            <person name="Matthews K."/>
            <person name="Carrington M."/>
        </authorList>
    </citation>
    <scope>NUCLEOTIDE SEQUENCE [LARGE SCALE GENOMIC DNA]</scope>
    <source>
        <strain evidence="12">Edinburgh</strain>
    </source>
</reference>
<accession>A0A1X0P7Q9</accession>
<evidence type="ECO:0000256" key="3">
    <source>
        <dbReference type="ARBA" id="ARBA00004496"/>
    </source>
</evidence>
<dbReference type="GO" id="GO:0004386">
    <property type="term" value="F:helicase activity"/>
    <property type="evidence" value="ECO:0007669"/>
    <property type="project" value="UniProtKB-KW"/>
</dbReference>
<dbReference type="GO" id="GO:0005634">
    <property type="term" value="C:nucleus"/>
    <property type="evidence" value="ECO:0007669"/>
    <property type="project" value="TreeGrafter"/>
</dbReference>
<dbReference type="Proteomes" id="UP000192257">
    <property type="component" value="Unassembled WGS sequence"/>
</dbReference>
<dbReference type="EMBL" id="NBCO01000002">
    <property type="protein sequence ID" value="ORC92972.1"/>
    <property type="molecule type" value="Genomic_DNA"/>
</dbReference>
<dbReference type="GO" id="GO:0016020">
    <property type="term" value="C:membrane"/>
    <property type="evidence" value="ECO:0007669"/>
    <property type="project" value="UniProtKB-SubCell"/>
</dbReference>
<name>A0A1X0P7Q9_9TRYP</name>
<dbReference type="VEuPathDB" id="TriTrypDB:TM35_000022980"/>
<evidence type="ECO:0000256" key="9">
    <source>
        <dbReference type="ARBA" id="ARBA00042134"/>
    </source>
</evidence>
<dbReference type="Pfam" id="PF07534">
    <property type="entry name" value="TLD"/>
    <property type="match status" value="2"/>
</dbReference>
<evidence type="ECO:0000313" key="12">
    <source>
        <dbReference type="EMBL" id="ORC92972.1"/>
    </source>
</evidence>
<feature type="region of interest" description="Disordered" evidence="10">
    <location>
        <begin position="1"/>
        <end position="29"/>
    </location>
</feature>
<organism evidence="12 13">
    <name type="scientific">Trypanosoma theileri</name>
    <dbReference type="NCBI Taxonomy" id="67003"/>
    <lineage>
        <taxon>Eukaryota</taxon>
        <taxon>Discoba</taxon>
        <taxon>Euglenozoa</taxon>
        <taxon>Kinetoplastea</taxon>
        <taxon>Metakinetoplastina</taxon>
        <taxon>Trypanosomatida</taxon>
        <taxon>Trypanosomatidae</taxon>
        <taxon>Trypanosoma</taxon>
    </lineage>
</organism>
<keyword evidence="12" id="KW-0378">Hydrolase</keyword>
<evidence type="ECO:0000256" key="7">
    <source>
        <dbReference type="ARBA" id="ARBA00039594"/>
    </source>
</evidence>
<comment type="subcellular location">
    <subcellularLocation>
        <location evidence="3">Cytoplasm</location>
    </subcellularLocation>
    <subcellularLocation>
        <location evidence="2">Lysosome</location>
    </subcellularLocation>
    <subcellularLocation>
        <location evidence="1">Membrane</location>
    </subcellularLocation>
</comment>
<gene>
    <name evidence="12" type="ORF">TM35_000022980</name>
</gene>
<evidence type="ECO:0000256" key="5">
    <source>
        <dbReference type="ARBA" id="ARBA00023136"/>
    </source>
</evidence>
<evidence type="ECO:0000259" key="11">
    <source>
        <dbReference type="PROSITE" id="PS51886"/>
    </source>
</evidence>
<evidence type="ECO:0000256" key="2">
    <source>
        <dbReference type="ARBA" id="ARBA00004371"/>
    </source>
</evidence>
<dbReference type="SMART" id="SM00584">
    <property type="entry name" value="TLDc"/>
    <property type="match status" value="1"/>
</dbReference>
<sequence length="329" mass="36477">MGQTSTSYVENRKEENVHADVSNESPDLKTESLTLESNEVKLSVPSGVSSRTIGIPQLLGFASGEEVNRILPDSLSLTIANNVPSSCWPVSSEVPQWYLLYNSFLHGRSFQQLVQRLVDKGPTIIVIRSCESPVIFGGFCGDSWLTVAAREKQDKSRSAALKRAAREHQIPHGITKRPSNQDPVFFGSENCFLFSDRDGGSIYRPHPLINSNFMYLFDTHPLEEKIGIGMGGRPGCFGWFLDRWLETGASPPTRCPTFQSPPFTPGPSWRVDGVEAYALLPATVDTLLHRAGGETQGQSCIRNEENEADKMLLQLHGLHAFDNRERPDC</sequence>
<evidence type="ECO:0000256" key="6">
    <source>
        <dbReference type="ARBA" id="ARBA00023228"/>
    </source>
</evidence>
<dbReference type="PANTHER" id="PTHR23354">
    <property type="entry name" value="NUCLEOLAR PROTEIN 7/ESTROGEN RECEPTOR COACTIVATOR-RELATED"/>
    <property type="match status" value="1"/>
</dbReference>
<keyword evidence="13" id="KW-1185">Reference proteome</keyword>
<evidence type="ECO:0000256" key="10">
    <source>
        <dbReference type="SAM" id="MobiDB-lite"/>
    </source>
</evidence>
<keyword evidence="12" id="KW-0067">ATP-binding</keyword>
<dbReference type="PANTHER" id="PTHR23354:SF131">
    <property type="entry name" value="MTOR-ASSOCIATED PROTEIN MEAK7"/>
    <property type="match status" value="1"/>
</dbReference>
<keyword evidence="6" id="KW-0458">Lysosome</keyword>
<protein>
    <recommendedName>
        <fullName evidence="7">MTOR-associated protein MEAK7</fullName>
    </recommendedName>
    <alternativeName>
        <fullName evidence="9">TBC/LysM-associated domain-containing protein 1</fullName>
    </alternativeName>
    <alternativeName>
        <fullName evidence="8">TLD domain-containing protein 1</fullName>
    </alternativeName>
</protein>
<keyword evidence="12" id="KW-0547">Nucleotide-binding</keyword>
<dbReference type="RefSeq" id="XP_028887038.1">
    <property type="nucleotide sequence ID" value="XM_029021616.1"/>
</dbReference>
<proteinExistence type="predicted"/>
<evidence type="ECO:0000256" key="4">
    <source>
        <dbReference type="ARBA" id="ARBA00022490"/>
    </source>
</evidence>
<dbReference type="GeneID" id="39981396"/>
<keyword evidence="12" id="KW-0347">Helicase</keyword>
<dbReference type="STRING" id="67003.A0A1X0P7Q9"/>
<dbReference type="GO" id="GO:0006979">
    <property type="term" value="P:response to oxidative stress"/>
    <property type="evidence" value="ECO:0007669"/>
    <property type="project" value="TreeGrafter"/>
</dbReference>
<dbReference type="AlphaFoldDB" id="A0A1X0P7Q9"/>
<evidence type="ECO:0000313" key="13">
    <source>
        <dbReference type="Proteomes" id="UP000192257"/>
    </source>
</evidence>
<dbReference type="GO" id="GO:0005764">
    <property type="term" value="C:lysosome"/>
    <property type="evidence" value="ECO:0007669"/>
    <property type="project" value="UniProtKB-SubCell"/>
</dbReference>
<keyword evidence="5" id="KW-0472">Membrane</keyword>
<dbReference type="PROSITE" id="PS51886">
    <property type="entry name" value="TLDC"/>
    <property type="match status" value="1"/>
</dbReference>
<evidence type="ECO:0000256" key="8">
    <source>
        <dbReference type="ARBA" id="ARBA00041780"/>
    </source>
</evidence>
<feature type="domain" description="TLDc" evidence="11">
    <location>
        <begin position="69"/>
        <end position="280"/>
    </location>
</feature>